<sequence>MKYLSFNLRCALQARIRIAKVVIAPKKDKAPPPSSKPAKSGGGKQKKKKWSKGKQKEKVNNQVLFDQGTYDKLLSEAPKFKLITPSILSDRLRINGSLARRAIRELMARGSIRLISLHLRSNSLPSTQHPFGLQCKEHCRRLKDSEVTSCSSSSSIIKNLDILQDLHECINNLLQLPNSQQDLAGECIHELLDGSLRLLDIFSIVQDWLVQSRESVCELESVIRRRSKAKNGISIEVGKYIASRKQIKKAIIQKALTNLKGFKKDIMVASSSSKDNATLAILEEAELVTLNSLESLLLFINGPKEQESQGKWKVMPKLLKSNRVESCDTNEFEKVDATLKILMNHKPSLIENLHSHMENLVMCIQDLEAGAERLSRQLIRTRFFMNMIMEKRSFSEFMSEIVALVDEVASFAMNPEVEIDAFTEFAMLVEKLAPIFSDLSDKITVIENKPSIRKSLESIETSLSRAKALKKSSSLKDPSKHIEDTTHDIGRSLGLLLLELSTDFREKVGTLQKQFMNARFGGNMSLSSSPVSLEFANDVYGGGEIEEEIVNVTIEDVVLQLKNGNDEEFAVALWRLKEFIRDEKLESCLVNEEAVVAVLLNRLRSCKADNRLNIIQLLRNMASGNDETKEKMAETEFLSAVVKSLTRDAEERREAVGLLLELSDLPAVRRQIGRIQGCIVMLVSILNGSDPIASQGAAKLLDILSSNTQNALHMAEAGYFKPLVHYLKKGSDMNKILMATALSRLVLTDHSKLSLGKDGAIEPLVNMFHTGKLESKLSALNALQNLSSVTENVQLLIRSGIAGSLLQLLFSVTSVLMTLREPASAILARIAQSESIIVNQDVAQQMLSLLNLSSPIIQGHLLEALSSIAAHPRASKVRRKMKEKGALQLILPFLKETNTTTRSKALNLLYTLSKDLTDELSEHLDEAHLIHIVNIVSSSSSDSEKAAALGILSNLPVSDKKVTDILKKANLLSILISNMASSTGSNSPVTRTLAEIVACVIVRFTNPSDKKLQLYSAEQGVIPLLVKLLSSGSSIAKFRAATALAQLSQNSLSLRRSRKSKWFCVNPSVEAYCEVHDGYCYVNSTFCLVKAGAVSALIKILEDKEWEAVEAALIALSTLLQDEICEGGINCIAKNSGVQAIIKILEAGDVKVQEKALWMLDRIFRIEEHRVKYGESAQVFLIDLAQTCDSRLKSTVAKVLAELELLQVQSKREIIKAFICSFKVGYHSQTILLCKLCKEYSPNSFYRTGDVNIFGPTACLLCQATPYLSSTHHLQSDKSSMDSRIYTNAPINLLECLLQKKCAKVGFTVEGGKYLSSRIRRQFERHKEV</sequence>
<dbReference type="Gene3D" id="1.25.10.10">
    <property type="entry name" value="Leucine-rich Repeat Variant"/>
    <property type="match status" value="3"/>
</dbReference>
<dbReference type="PROSITE" id="PS50176">
    <property type="entry name" value="ARM_REPEAT"/>
    <property type="match status" value="1"/>
</dbReference>
<dbReference type="FunFam" id="3.30.63.20:FF:000001">
    <property type="entry name" value="40S ribosomal protein S25"/>
    <property type="match status" value="1"/>
</dbReference>
<evidence type="ECO:0000313" key="7">
    <source>
        <dbReference type="EMBL" id="RYR22784.1"/>
    </source>
</evidence>
<dbReference type="GO" id="GO:1990904">
    <property type="term" value="C:ribonucleoprotein complex"/>
    <property type="evidence" value="ECO:0007669"/>
    <property type="project" value="UniProtKB-KW"/>
</dbReference>
<dbReference type="InterPro" id="IPR016024">
    <property type="entry name" value="ARM-type_fold"/>
</dbReference>
<dbReference type="InterPro" id="IPR000225">
    <property type="entry name" value="Armadillo"/>
</dbReference>
<keyword evidence="8" id="KW-1185">Reference proteome</keyword>
<reference evidence="7 8" key="1">
    <citation type="submission" date="2019-01" db="EMBL/GenBank/DDBJ databases">
        <title>Sequencing of cultivated peanut Arachis hypogaea provides insights into genome evolution and oil improvement.</title>
        <authorList>
            <person name="Chen X."/>
        </authorList>
    </citation>
    <scope>NUCLEOTIDE SEQUENCE [LARGE SCALE GENOMIC DNA]</scope>
    <source>
        <strain evidence="8">cv. Fuhuasheng</strain>
        <tissue evidence="7">Leaves</tissue>
    </source>
</reference>
<feature type="repeat" description="ARM" evidence="5">
    <location>
        <begin position="759"/>
        <end position="801"/>
    </location>
</feature>
<keyword evidence="3" id="KW-0689">Ribosomal protein</keyword>
<evidence type="ECO:0000256" key="1">
    <source>
        <dbReference type="ARBA" id="ARBA00009106"/>
    </source>
</evidence>
<dbReference type="GO" id="GO:0048364">
    <property type="term" value="P:root development"/>
    <property type="evidence" value="ECO:0007669"/>
    <property type="project" value="InterPro"/>
</dbReference>
<dbReference type="SUPFAM" id="SSF48371">
    <property type="entry name" value="ARM repeat"/>
    <property type="match status" value="2"/>
</dbReference>
<dbReference type="InterPro" id="IPR011989">
    <property type="entry name" value="ARM-like"/>
</dbReference>
<evidence type="ECO:0000256" key="4">
    <source>
        <dbReference type="ARBA" id="ARBA00023274"/>
    </source>
</evidence>
<organism evidence="7 8">
    <name type="scientific">Arachis hypogaea</name>
    <name type="common">Peanut</name>
    <dbReference type="NCBI Taxonomy" id="3818"/>
    <lineage>
        <taxon>Eukaryota</taxon>
        <taxon>Viridiplantae</taxon>
        <taxon>Streptophyta</taxon>
        <taxon>Embryophyta</taxon>
        <taxon>Tracheophyta</taxon>
        <taxon>Spermatophyta</taxon>
        <taxon>Magnoliopsida</taxon>
        <taxon>eudicotyledons</taxon>
        <taxon>Gunneridae</taxon>
        <taxon>Pentapetalae</taxon>
        <taxon>rosids</taxon>
        <taxon>fabids</taxon>
        <taxon>Fabales</taxon>
        <taxon>Fabaceae</taxon>
        <taxon>Papilionoideae</taxon>
        <taxon>50 kb inversion clade</taxon>
        <taxon>dalbergioids sensu lato</taxon>
        <taxon>Dalbergieae</taxon>
        <taxon>Pterocarpus clade</taxon>
        <taxon>Arachis</taxon>
    </lineage>
</organism>
<dbReference type="Pfam" id="PF03087">
    <property type="entry name" value="BPS1"/>
    <property type="match status" value="1"/>
</dbReference>
<dbReference type="InterPro" id="IPR004320">
    <property type="entry name" value="BPS1_pln"/>
</dbReference>
<evidence type="ECO:0000256" key="3">
    <source>
        <dbReference type="ARBA" id="ARBA00022980"/>
    </source>
</evidence>
<dbReference type="SMART" id="SM00185">
    <property type="entry name" value="ARM"/>
    <property type="match status" value="7"/>
</dbReference>
<name>A0A445A8L0_ARAHY</name>
<keyword evidence="4" id="KW-0687">Ribonucleoprotein</keyword>
<dbReference type="PANTHER" id="PTHR45958:SF12">
    <property type="entry name" value="OS01G0948500 PROTEIN"/>
    <property type="match status" value="1"/>
</dbReference>
<dbReference type="GO" id="GO:0005840">
    <property type="term" value="C:ribosome"/>
    <property type="evidence" value="ECO:0007669"/>
    <property type="project" value="UniProtKB-KW"/>
</dbReference>
<comment type="caution">
    <text evidence="7">The sequence shown here is derived from an EMBL/GenBank/DDBJ whole genome shotgun (WGS) entry which is preliminary data.</text>
</comment>
<dbReference type="Pfam" id="PF03297">
    <property type="entry name" value="Ribosomal_S25"/>
    <property type="match status" value="1"/>
</dbReference>
<feature type="region of interest" description="Disordered" evidence="6">
    <location>
        <begin position="25"/>
        <end position="58"/>
    </location>
</feature>
<proteinExistence type="inferred from homology"/>
<dbReference type="InterPro" id="IPR052608">
    <property type="entry name" value="U-box_domain_protein"/>
</dbReference>
<comment type="similarity">
    <text evidence="1">Belongs to the eukaryotic ribosomal protein eS25 family.</text>
</comment>
<accession>A0A445A8L0</accession>
<evidence type="ECO:0000256" key="5">
    <source>
        <dbReference type="PROSITE-ProRule" id="PRU00259"/>
    </source>
</evidence>
<dbReference type="PANTHER" id="PTHR45958">
    <property type="entry name" value="RING-TYPE E3 UBIQUITIN TRANSFERASE"/>
    <property type="match status" value="1"/>
</dbReference>
<dbReference type="GO" id="GO:0048367">
    <property type="term" value="P:shoot system development"/>
    <property type="evidence" value="ECO:0007669"/>
    <property type="project" value="InterPro"/>
</dbReference>
<protein>
    <recommendedName>
        <fullName evidence="9">40S ribosomal protein S25</fullName>
    </recommendedName>
</protein>
<dbReference type="Gene3D" id="3.30.63.20">
    <property type="match status" value="1"/>
</dbReference>
<dbReference type="Proteomes" id="UP000289738">
    <property type="component" value="Chromosome B03"/>
</dbReference>
<evidence type="ECO:0000313" key="8">
    <source>
        <dbReference type="Proteomes" id="UP000289738"/>
    </source>
</evidence>
<evidence type="ECO:0000256" key="2">
    <source>
        <dbReference type="ARBA" id="ARBA00022737"/>
    </source>
</evidence>
<evidence type="ECO:0008006" key="9">
    <source>
        <dbReference type="Google" id="ProtNLM"/>
    </source>
</evidence>
<keyword evidence="2" id="KW-0677">Repeat</keyword>
<dbReference type="EMBL" id="SDMP01000013">
    <property type="protein sequence ID" value="RYR22784.1"/>
    <property type="molecule type" value="Genomic_DNA"/>
</dbReference>
<feature type="compositionally biased region" description="Basic residues" evidence="6">
    <location>
        <begin position="44"/>
        <end position="53"/>
    </location>
</feature>
<dbReference type="InterPro" id="IPR004977">
    <property type="entry name" value="Ribosomal_eS25"/>
</dbReference>
<gene>
    <name evidence="7" type="ORF">Ahy_B03g068088</name>
</gene>
<evidence type="ECO:0000256" key="6">
    <source>
        <dbReference type="SAM" id="MobiDB-lite"/>
    </source>
</evidence>